<dbReference type="Proteomes" id="UP000026962">
    <property type="component" value="Chromosome 11"/>
</dbReference>
<evidence type="ECO:0000256" key="1">
    <source>
        <dbReference type="SAM" id="Phobius"/>
    </source>
</evidence>
<reference evidence="2" key="2">
    <citation type="submission" date="2018-05" db="EMBL/GenBank/DDBJ databases">
        <title>OpunRS2 (Oryza punctata Reference Sequence Version 2).</title>
        <authorList>
            <person name="Zhang J."/>
            <person name="Kudrna D."/>
            <person name="Lee S."/>
            <person name="Talag J."/>
            <person name="Welchert J."/>
            <person name="Wing R.A."/>
        </authorList>
    </citation>
    <scope>NUCLEOTIDE SEQUENCE [LARGE SCALE GENOMIC DNA]</scope>
</reference>
<accession>A0A0E0MI07</accession>
<dbReference type="HOGENOM" id="CLU_2501836_0_0_1"/>
<name>A0A0E0MI07_ORYPU</name>
<sequence>MQRAETGGSCTSDAYKDITATNFINSILKVDQNKHKIDEKGIYQYKGRLFQWKKQRMARLQWLCLLFAKYLRLATLAILGHTSFPQ</sequence>
<protein>
    <submittedName>
        <fullName evidence="2">Uncharacterized protein</fullName>
    </submittedName>
</protein>
<dbReference type="Gramene" id="OPUNC11G18780.1">
    <property type="protein sequence ID" value="OPUNC11G18780.1"/>
    <property type="gene ID" value="OPUNC11G18780"/>
</dbReference>
<organism evidence="2">
    <name type="scientific">Oryza punctata</name>
    <name type="common">Red rice</name>
    <dbReference type="NCBI Taxonomy" id="4537"/>
    <lineage>
        <taxon>Eukaryota</taxon>
        <taxon>Viridiplantae</taxon>
        <taxon>Streptophyta</taxon>
        <taxon>Embryophyta</taxon>
        <taxon>Tracheophyta</taxon>
        <taxon>Spermatophyta</taxon>
        <taxon>Magnoliopsida</taxon>
        <taxon>Liliopsida</taxon>
        <taxon>Poales</taxon>
        <taxon>Poaceae</taxon>
        <taxon>BOP clade</taxon>
        <taxon>Oryzoideae</taxon>
        <taxon>Oryzeae</taxon>
        <taxon>Oryzinae</taxon>
        <taxon>Oryza</taxon>
    </lineage>
</organism>
<reference evidence="2" key="1">
    <citation type="submission" date="2015-04" db="UniProtKB">
        <authorList>
            <consortium name="EnsemblPlants"/>
        </authorList>
    </citation>
    <scope>IDENTIFICATION</scope>
</reference>
<feature type="transmembrane region" description="Helical" evidence="1">
    <location>
        <begin position="62"/>
        <end position="84"/>
    </location>
</feature>
<dbReference type="AlphaFoldDB" id="A0A0E0MI07"/>
<evidence type="ECO:0000313" key="2">
    <source>
        <dbReference type="EnsemblPlants" id="OPUNC11G18780.1"/>
    </source>
</evidence>
<keyword evidence="1" id="KW-0812">Transmembrane</keyword>
<keyword evidence="3" id="KW-1185">Reference proteome</keyword>
<keyword evidence="1" id="KW-0472">Membrane</keyword>
<dbReference type="EnsemblPlants" id="OPUNC11G18780.1">
    <property type="protein sequence ID" value="OPUNC11G18780.1"/>
    <property type="gene ID" value="OPUNC11G18780"/>
</dbReference>
<evidence type="ECO:0000313" key="3">
    <source>
        <dbReference type="Proteomes" id="UP000026962"/>
    </source>
</evidence>
<keyword evidence="1" id="KW-1133">Transmembrane helix</keyword>
<proteinExistence type="predicted"/>